<reference evidence="4" key="1">
    <citation type="submission" date="2016-10" db="EMBL/GenBank/DDBJ databases">
        <authorList>
            <person name="Varghese N."/>
            <person name="Submissions S."/>
        </authorList>
    </citation>
    <scope>NUCLEOTIDE SEQUENCE [LARGE SCALE GENOMIC DNA]</scope>
    <source>
        <strain evidence="4">CGMCC 1.4250</strain>
    </source>
</reference>
<evidence type="ECO:0000313" key="3">
    <source>
        <dbReference type="EMBL" id="SFM43403.1"/>
    </source>
</evidence>
<name>A0A1I4QUM4_9BACI</name>
<feature type="domain" description="UspA" evidence="2">
    <location>
        <begin position="1"/>
        <end position="138"/>
    </location>
</feature>
<dbReference type="PRINTS" id="PR01438">
    <property type="entry name" value="UNVRSLSTRESS"/>
</dbReference>
<protein>
    <submittedName>
        <fullName evidence="3">Nucleotide-binding universal stress protein, UspA family</fullName>
    </submittedName>
</protein>
<evidence type="ECO:0000256" key="1">
    <source>
        <dbReference type="ARBA" id="ARBA00008791"/>
    </source>
</evidence>
<dbReference type="SUPFAM" id="SSF52402">
    <property type="entry name" value="Adenine nucleotide alpha hydrolases-like"/>
    <property type="match status" value="1"/>
</dbReference>
<organism evidence="3 4">
    <name type="scientific">Gracilibacillus orientalis</name>
    <dbReference type="NCBI Taxonomy" id="334253"/>
    <lineage>
        <taxon>Bacteria</taxon>
        <taxon>Bacillati</taxon>
        <taxon>Bacillota</taxon>
        <taxon>Bacilli</taxon>
        <taxon>Bacillales</taxon>
        <taxon>Bacillaceae</taxon>
        <taxon>Gracilibacillus</taxon>
    </lineage>
</organism>
<dbReference type="RefSeq" id="WP_091486263.1">
    <property type="nucleotide sequence ID" value="NZ_FOTR01000018.1"/>
</dbReference>
<gene>
    <name evidence="3" type="ORF">SAMN04487943_11819</name>
</gene>
<dbReference type="Pfam" id="PF00582">
    <property type="entry name" value="Usp"/>
    <property type="match status" value="1"/>
</dbReference>
<dbReference type="STRING" id="334253.SAMN04487943_11819"/>
<keyword evidence="4" id="KW-1185">Reference proteome</keyword>
<comment type="similarity">
    <text evidence="1">Belongs to the universal stress protein A family.</text>
</comment>
<accession>A0A1I4QUM4</accession>
<dbReference type="EMBL" id="FOTR01000018">
    <property type="protein sequence ID" value="SFM43403.1"/>
    <property type="molecule type" value="Genomic_DNA"/>
</dbReference>
<dbReference type="Proteomes" id="UP000198565">
    <property type="component" value="Unassembled WGS sequence"/>
</dbReference>
<dbReference type="PANTHER" id="PTHR46268:SF6">
    <property type="entry name" value="UNIVERSAL STRESS PROTEIN UP12"/>
    <property type="match status" value="1"/>
</dbReference>
<evidence type="ECO:0000313" key="4">
    <source>
        <dbReference type="Proteomes" id="UP000198565"/>
    </source>
</evidence>
<proteinExistence type="inferred from homology"/>
<dbReference type="AlphaFoldDB" id="A0A1I4QUM4"/>
<dbReference type="CDD" id="cd00293">
    <property type="entry name" value="USP-like"/>
    <property type="match status" value="1"/>
</dbReference>
<sequence length="138" mass="15180">MYQKILLAADGSDHSIRAASHAIKVAQIDQGKIDILYAVDGKTSKEDVLHGLDKYDVKKERQEKLKPVIDIIEEAGLECETHVVHGEPGPAIVDFANNNEYDFVVVGSRGLNQVQTMILGSVSHKIAKRVHCPVLIVK</sequence>
<dbReference type="InterPro" id="IPR006015">
    <property type="entry name" value="Universal_stress_UspA"/>
</dbReference>
<dbReference type="OrthoDB" id="9777884at2"/>
<dbReference type="InterPro" id="IPR006016">
    <property type="entry name" value="UspA"/>
</dbReference>
<dbReference type="PANTHER" id="PTHR46268">
    <property type="entry name" value="STRESS RESPONSE PROTEIN NHAX"/>
    <property type="match status" value="1"/>
</dbReference>
<evidence type="ECO:0000259" key="2">
    <source>
        <dbReference type="Pfam" id="PF00582"/>
    </source>
</evidence>
<dbReference type="Gene3D" id="3.40.50.620">
    <property type="entry name" value="HUPs"/>
    <property type="match status" value="1"/>
</dbReference>
<dbReference type="InterPro" id="IPR014729">
    <property type="entry name" value="Rossmann-like_a/b/a_fold"/>
</dbReference>